<name>A0A1H9R4E2_9GAMM</name>
<dbReference type="OrthoDB" id="92610at2"/>
<evidence type="ECO:0000313" key="2">
    <source>
        <dbReference type="EMBL" id="SFL61087.1"/>
    </source>
</evidence>
<organism evidence="1 4">
    <name type="scientific">Halopseudomonas bauzanensis</name>
    <dbReference type="NCBI Taxonomy" id="653930"/>
    <lineage>
        <taxon>Bacteria</taxon>
        <taxon>Pseudomonadati</taxon>
        <taxon>Pseudomonadota</taxon>
        <taxon>Gammaproteobacteria</taxon>
        <taxon>Pseudomonadales</taxon>
        <taxon>Pseudomonadaceae</taxon>
        <taxon>Halopseudomonas</taxon>
    </lineage>
</organism>
<gene>
    <name evidence="2" type="ORF">SAMN04487855_0356</name>
    <name evidence="1" type="ORF">SAMN05216589_1271</name>
</gene>
<dbReference type="InterPro" id="IPR004449">
    <property type="entry name" value="SixA"/>
</dbReference>
<dbReference type="STRING" id="653930.SAMN05216589_1271"/>
<evidence type="ECO:0000313" key="3">
    <source>
        <dbReference type="Proteomes" id="UP000186599"/>
    </source>
</evidence>
<dbReference type="AlphaFoldDB" id="A0A1H9R4E2"/>
<keyword evidence="3" id="KW-1185">Reference proteome</keyword>
<dbReference type="EMBL" id="FOUA01000001">
    <property type="protein sequence ID" value="SFL61087.1"/>
    <property type="molecule type" value="Genomic_DNA"/>
</dbReference>
<dbReference type="InterPro" id="IPR029033">
    <property type="entry name" value="His_PPase_superfam"/>
</dbReference>
<dbReference type="CDD" id="cd07067">
    <property type="entry name" value="HP_PGM_like"/>
    <property type="match status" value="1"/>
</dbReference>
<sequence length="158" mass="17239">MKMWILRHGQAEPSAASDAERRLTDTGREEVTDMAGLLAGHGLEAIIASPYRRAQQTAELMRRELGFRRSIITVDWLTPDSDPLAALDELADRVEGEVLLVSHQPLVGQLLSLVVDGHRQRHYPMPTAGLACLEMPLPAAGVADLVSLANPASVRERS</sequence>
<dbReference type="Pfam" id="PF00300">
    <property type="entry name" value="His_Phos_1"/>
    <property type="match status" value="1"/>
</dbReference>
<dbReference type="NCBIfam" id="TIGR00249">
    <property type="entry name" value="sixA"/>
    <property type="match status" value="1"/>
</dbReference>
<evidence type="ECO:0000313" key="1">
    <source>
        <dbReference type="EMBL" id="SER67477.1"/>
    </source>
</evidence>
<dbReference type="GO" id="GO:0101006">
    <property type="term" value="F:protein histidine phosphatase activity"/>
    <property type="evidence" value="ECO:0007669"/>
    <property type="project" value="InterPro"/>
</dbReference>
<evidence type="ECO:0000313" key="4">
    <source>
        <dbReference type="Proteomes" id="UP000186904"/>
    </source>
</evidence>
<reference evidence="3 4" key="1">
    <citation type="submission" date="2016-10" db="EMBL/GenBank/DDBJ databases">
        <authorList>
            <person name="de Groot N.N."/>
        </authorList>
    </citation>
    <scope>NUCLEOTIDE SEQUENCE [LARGE SCALE GENOMIC DNA]</scope>
    <source>
        <strain evidence="2 3">CGMCC 1.9095</strain>
        <strain evidence="1 4">DSM 22558</strain>
    </source>
</reference>
<dbReference type="SMART" id="SM00855">
    <property type="entry name" value="PGAM"/>
    <property type="match status" value="1"/>
</dbReference>
<dbReference type="SUPFAM" id="SSF53254">
    <property type="entry name" value="Phosphoglycerate mutase-like"/>
    <property type="match status" value="1"/>
</dbReference>
<dbReference type="EMBL" id="FOGN01000001">
    <property type="protein sequence ID" value="SER67477.1"/>
    <property type="molecule type" value="Genomic_DNA"/>
</dbReference>
<dbReference type="InterPro" id="IPR013078">
    <property type="entry name" value="His_Pase_superF_clade-1"/>
</dbReference>
<dbReference type="Gene3D" id="3.40.50.1240">
    <property type="entry name" value="Phosphoglycerate mutase-like"/>
    <property type="match status" value="1"/>
</dbReference>
<dbReference type="Proteomes" id="UP000186599">
    <property type="component" value="Unassembled WGS sequence"/>
</dbReference>
<accession>A0A1H9R4E2</accession>
<proteinExistence type="predicted"/>
<dbReference type="RefSeq" id="WP_074778427.1">
    <property type="nucleotide sequence ID" value="NZ_FOGN01000001.1"/>
</dbReference>
<protein>
    <submittedName>
        <fullName evidence="1">Phosphohistidine phosphatase, SixA</fullName>
    </submittedName>
</protein>
<dbReference type="Proteomes" id="UP000186904">
    <property type="component" value="Unassembled WGS sequence"/>
</dbReference>
<dbReference type="GO" id="GO:0005737">
    <property type="term" value="C:cytoplasm"/>
    <property type="evidence" value="ECO:0007669"/>
    <property type="project" value="InterPro"/>
</dbReference>